<evidence type="ECO:0000313" key="3">
    <source>
        <dbReference type="EMBL" id="MFC1404699.1"/>
    </source>
</evidence>
<accession>A0ABV6UTA8</accession>
<dbReference type="PANTHER" id="PTHR47691:SF3">
    <property type="entry name" value="HTH-TYPE TRANSCRIPTIONAL REGULATOR RV0890C-RELATED"/>
    <property type="match status" value="1"/>
</dbReference>
<feature type="region of interest" description="Disordered" evidence="1">
    <location>
        <begin position="699"/>
        <end position="733"/>
    </location>
</feature>
<keyword evidence="4" id="KW-1185">Reference proteome</keyword>
<dbReference type="PRINTS" id="PR00364">
    <property type="entry name" value="DISEASERSIST"/>
</dbReference>
<feature type="domain" description="Winged helix-turn-helix" evidence="2">
    <location>
        <begin position="269"/>
        <end position="346"/>
    </location>
</feature>
<reference evidence="3 4" key="1">
    <citation type="submission" date="2024-09" db="EMBL/GenBank/DDBJ databases">
        <authorList>
            <person name="Lee S.D."/>
        </authorList>
    </citation>
    <scope>NUCLEOTIDE SEQUENCE [LARGE SCALE GENOMIC DNA]</scope>
    <source>
        <strain evidence="3 4">N1-5</strain>
    </source>
</reference>
<feature type="compositionally biased region" description="Gly residues" evidence="1">
    <location>
        <begin position="701"/>
        <end position="715"/>
    </location>
</feature>
<evidence type="ECO:0000256" key="1">
    <source>
        <dbReference type="SAM" id="MobiDB-lite"/>
    </source>
</evidence>
<dbReference type="InterPro" id="IPR058852">
    <property type="entry name" value="HTH_77"/>
</dbReference>
<dbReference type="Gene3D" id="3.40.50.300">
    <property type="entry name" value="P-loop containing nucleotide triphosphate hydrolases"/>
    <property type="match status" value="1"/>
</dbReference>
<dbReference type="Pfam" id="PF25872">
    <property type="entry name" value="HTH_77"/>
    <property type="match status" value="1"/>
</dbReference>
<dbReference type="Proteomes" id="UP001592528">
    <property type="component" value="Unassembled WGS sequence"/>
</dbReference>
<evidence type="ECO:0000313" key="4">
    <source>
        <dbReference type="Proteomes" id="UP001592528"/>
    </source>
</evidence>
<feature type="compositionally biased region" description="Pro residues" evidence="1">
    <location>
        <begin position="717"/>
        <end position="733"/>
    </location>
</feature>
<dbReference type="PANTHER" id="PTHR47691">
    <property type="entry name" value="REGULATOR-RELATED"/>
    <property type="match status" value="1"/>
</dbReference>
<organism evidence="3 4">
    <name type="scientific">Streptacidiphilus cavernicola</name>
    <dbReference type="NCBI Taxonomy" id="3342716"/>
    <lineage>
        <taxon>Bacteria</taxon>
        <taxon>Bacillati</taxon>
        <taxon>Actinomycetota</taxon>
        <taxon>Actinomycetes</taxon>
        <taxon>Kitasatosporales</taxon>
        <taxon>Streptomycetaceae</taxon>
        <taxon>Streptacidiphilus</taxon>
    </lineage>
</organism>
<name>A0ABV6UTA8_9ACTN</name>
<dbReference type="SUPFAM" id="SSF48452">
    <property type="entry name" value="TPR-like"/>
    <property type="match status" value="1"/>
</dbReference>
<dbReference type="RefSeq" id="WP_030248759.1">
    <property type="nucleotide sequence ID" value="NZ_JBHEZZ010000016.1"/>
</dbReference>
<evidence type="ECO:0000259" key="2">
    <source>
        <dbReference type="Pfam" id="PF25872"/>
    </source>
</evidence>
<proteinExistence type="predicted"/>
<dbReference type="EMBL" id="JBHEZZ010000016">
    <property type="protein sequence ID" value="MFC1404699.1"/>
    <property type="molecule type" value="Genomic_DNA"/>
</dbReference>
<dbReference type="SUPFAM" id="SSF52540">
    <property type="entry name" value="P-loop containing nucleoside triphosphate hydrolases"/>
    <property type="match status" value="1"/>
</dbReference>
<dbReference type="InterPro" id="IPR011990">
    <property type="entry name" value="TPR-like_helical_dom_sf"/>
</dbReference>
<sequence>MNSDTAGNLPAETTGFVGRSAELAEAVRLLTTARLVTVVGPGGVGKSRLALRAAAAGAATGAADPSRDGAWVVECSLVRDPELLVHAVAEALRVTDGTARPPVDILIAHLRGRSLLLVLDGCEHLVDGCAALVARLLAEAPGLRILATSRQPLGVGGEHLLQVPPLSTEGPGPEAVELFVQRAAAVLPGFTLTDANREAVTALCHRLDGIPLALELAAGRLRVLGVEQITERLNDRFRVLTGGSRTALPRHQTLRTAIGWSHELCTPAERLLWARVSVFAGSFDLDAAEYVCAGDGLRADEVLDLLSELVAKSIVLREEDAPDRDPSRAARYRLLDTLREYGARWLGDTGTEPLLRRRHRDWYLGLATWGEIEWFSARQVQTRDRTHLAQANIRAALDYCLAEPGEEQIAQFLTGTLWYFWVGCGHLAEGRHWLERALALSDEPTEARAKALWVTGYMATLQGDLAAARPLLEECHRQALETGDDRALAYAVHRQGCAALIGDDLARAAELLEEAIWHYEKLGELNSNVVMAMFELGLAMIFQGDTARGESWMAKVMDVCEEFGEQWAHAYGLFASAYSEWLLGDLRTARTRARECLRISYGFRDLVGVVLGMEVLALLATEPDEDGAPGDLAEARLLQGAANVIWRKVGVPLFGSRSFNAAHAACEARVLGALSEEQAAASFHQGTLLDLDAAVERALRGGSGSSGGGPPGGEVPGPRPVPTAPRSPAPADA</sequence>
<dbReference type="InterPro" id="IPR027417">
    <property type="entry name" value="P-loop_NTPase"/>
</dbReference>
<comment type="caution">
    <text evidence="3">The sequence shown here is derived from an EMBL/GenBank/DDBJ whole genome shotgun (WGS) entry which is preliminary data.</text>
</comment>
<dbReference type="Gene3D" id="1.25.40.10">
    <property type="entry name" value="Tetratricopeptide repeat domain"/>
    <property type="match status" value="1"/>
</dbReference>
<gene>
    <name evidence="3" type="ORF">ACEZDJ_25725</name>
</gene>
<protein>
    <submittedName>
        <fullName evidence="3">Regulator</fullName>
    </submittedName>
</protein>